<dbReference type="AlphaFoldDB" id="A0A1E4SL11"/>
<evidence type="ECO:0000313" key="2">
    <source>
        <dbReference type="EMBL" id="ODV80189.1"/>
    </source>
</evidence>
<gene>
    <name evidence="2" type="ORF">CANTADRAFT_229405</name>
</gene>
<dbReference type="EMBL" id="KV453911">
    <property type="protein sequence ID" value="ODV80189.1"/>
    <property type="molecule type" value="Genomic_DNA"/>
</dbReference>
<dbReference type="Proteomes" id="UP000094285">
    <property type="component" value="Unassembled WGS sequence"/>
</dbReference>
<reference evidence="3" key="1">
    <citation type="submission" date="2016-05" db="EMBL/GenBank/DDBJ databases">
        <title>Comparative genomics of biotechnologically important yeasts.</title>
        <authorList>
            <consortium name="DOE Joint Genome Institute"/>
            <person name="Riley R."/>
            <person name="Haridas S."/>
            <person name="Wolfe K.H."/>
            <person name="Lopes M.R."/>
            <person name="Hittinger C.T."/>
            <person name="Goker M."/>
            <person name="Salamov A."/>
            <person name="Wisecaver J."/>
            <person name="Long T.M."/>
            <person name="Aerts A.L."/>
            <person name="Barry K."/>
            <person name="Choi C."/>
            <person name="Clum A."/>
            <person name="Coughlan A.Y."/>
            <person name="Deshpande S."/>
            <person name="Douglass A.P."/>
            <person name="Hanson S.J."/>
            <person name="Klenk H.-P."/>
            <person name="Labutti K."/>
            <person name="Lapidus A."/>
            <person name="Lindquist E."/>
            <person name="Lipzen A."/>
            <person name="Meier-Kolthoff J.P."/>
            <person name="Ohm R.A."/>
            <person name="Otillar R.P."/>
            <person name="Pangilinan J."/>
            <person name="Peng Y."/>
            <person name="Rokas A."/>
            <person name="Rosa C.A."/>
            <person name="Scheuner C."/>
            <person name="Sibirny A.A."/>
            <person name="Slot J.C."/>
            <person name="Stielow J.B."/>
            <person name="Sun H."/>
            <person name="Kurtzman C.P."/>
            <person name="Blackwell M."/>
            <person name="Grigoriev I.V."/>
            <person name="Jeffries T.W."/>
        </authorList>
    </citation>
    <scope>NUCLEOTIDE SEQUENCE [LARGE SCALE GENOMIC DNA]</scope>
    <source>
        <strain evidence="3">NRRL Y-17324</strain>
    </source>
</reference>
<name>A0A1E4SL11_9ASCO</name>
<protein>
    <submittedName>
        <fullName evidence="2">Uncharacterized protein</fullName>
    </submittedName>
</protein>
<keyword evidence="1" id="KW-0472">Membrane</keyword>
<sequence>MVALTSTVPIQWEKTSRTSYCHQYAHFAEIPWKWSCCLWSETATKSPTGCSFGDPAAADCKSVIDEVYYFLQFVIAILMYGLKLSQAYLLVVAVLRSGL</sequence>
<feature type="transmembrane region" description="Helical" evidence="1">
    <location>
        <begin position="69"/>
        <end position="95"/>
    </location>
</feature>
<keyword evidence="3" id="KW-1185">Reference proteome</keyword>
<dbReference type="GeneID" id="30981031"/>
<evidence type="ECO:0000256" key="1">
    <source>
        <dbReference type="SAM" id="Phobius"/>
    </source>
</evidence>
<keyword evidence="1" id="KW-1133">Transmembrane helix</keyword>
<organism evidence="2 3">
    <name type="scientific">Suhomyces tanzawaensis NRRL Y-17324</name>
    <dbReference type="NCBI Taxonomy" id="984487"/>
    <lineage>
        <taxon>Eukaryota</taxon>
        <taxon>Fungi</taxon>
        <taxon>Dikarya</taxon>
        <taxon>Ascomycota</taxon>
        <taxon>Saccharomycotina</taxon>
        <taxon>Pichiomycetes</taxon>
        <taxon>Debaryomycetaceae</taxon>
        <taxon>Suhomyces</taxon>
    </lineage>
</organism>
<proteinExistence type="predicted"/>
<accession>A0A1E4SL11</accession>
<evidence type="ECO:0000313" key="3">
    <source>
        <dbReference type="Proteomes" id="UP000094285"/>
    </source>
</evidence>
<keyword evidence="1" id="KW-0812">Transmembrane</keyword>
<dbReference type="RefSeq" id="XP_020065311.1">
    <property type="nucleotide sequence ID" value="XM_020206894.1"/>
</dbReference>